<dbReference type="InterPro" id="IPR016130">
    <property type="entry name" value="Tyr_Pase_AS"/>
</dbReference>
<dbReference type="STRING" id="6945.B7Q2F1"/>
<reference evidence="12" key="2">
    <citation type="submission" date="2020-05" db="UniProtKB">
        <authorList>
            <consortium name="EnsemblMetazoa"/>
        </authorList>
    </citation>
    <scope>IDENTIFICATION</scope>
    <source>
        <strain evidence="12">wikel</strain>
    </source>
</reference>
<dbReference type="SMART" id="SM00195">
    <property type="entry name" value="DSPc"/>
    <property type="match status" value="1"/>
</dbReference>
<dbReference type="InterPro" id="IPR020405">
    <property type="entry name" value="Atypical_DUSP_subfamA"/>
</dbReference>
<dbReference type="AlphaFoldDB" id="B7Q2F1"/>
<dbReference type="PRINTS" id="PR01908">
    <property type="entry name" value="ADSPHPHTASE"/>
</dbReference>
<dbReference type="EC" id="3.1.3.16" evidence="2"/>
<evidence type="ECO:0000313" key="13">
    <source>
        <dbReference type="Proteomes" id="UP000001555"/>
    </source>
</evidence>
<dbReference type="HOGENOM" id="CLU_954036_0_0_1"/>
<gene>
    <name evidence="11" type="ORF">IscW_ISCW009547</name>
</gene>
<dbReference type="Pfam" id="PF00782">
    <property type="entry name" value="DSPc"/>
    <property type="match status" value="1"/>
</dbReference>
<dbReference type="EMBL" id="ABJB010518137">
    <property type="status" value="NOT_ANNOTATED_CDS"/>
    <property type="molecule type" value="Genomic_DNA"/>
</dbReference>
<dbReference type="PROSITE" id="PS50056">
    <property type="entry name" value="TYR_PHOSPHATASE_2"/>
    <property type="match status" value="1"/>
</dbReference>
<dbReference type="InterPro" id="IPR029021">
    <property type="entry name" value="Prot-tyrosine_phosphatase-like"/>
</dbReference>
<feature type="region of interest" description="Disordered" evidence="8">
    <location>
        <begin position="48"/>
        <end position="74"/>
    </location>
</feature>
<dbReference type="EMBL" id="ABJB010533738">
    <property type="status" value="NOT_ANNOTATED_CDS"/>
    <property type="molecule type" value="Genomic_DNA"/>
</dbReference>
<evidence type="ECO:0000313" key="11">
    <source>
        <dbReference type="EMBL" id="EEC13023.1"/>
    </source>
</evidence>
<dbReference type="GO" id="GO:0033549">
    <property type="term" value="F:MAP kinase phosphatase activity"/>
    <property type="evidence" value="ECO:0000318"/>
    <property type="project" value="GO_Central"/>
</dbReference>
<dbReference type="InParanoid" id="B7Q2F1"/>
<sequence length="292" mass="32755">MFAQSLPVGCKNYLEYCCFGLNSTANKNKIKRLKSLKSATMTTSLARGYGTRTLPPRSRFLGSSTSRTRQADQRRSLNLSCNPSSVYSCDREWRSPKYFSMSMARPAKKLCSIEELIRILVAPSNGYYELPTDPYNEVYPNIFISDGTTALCTGLLRRLGVTHVLNAAMGRDRMYCLINTSPSFYKSSGIEFHGVEALDLSSFKLDRFFQESADFIDKAIASGGKVLVHCKEGISRSATLVLAFLMLKRNLTAQEAVRLVRGRREIIPNQGFLQQLCELNERIHGRGSNEII</sequence>
<dbReference type="EnsemblMetazoa" id="ISCW009547-RA">
    <property type="protein sequence ID" value="ISCW009547-PA"/>
    <property type="gene ID" value="ISCW009547"/>
</dbReference>
<keyword evidence="3 11" id="KW-0378">Hydrolase</keyword>
<dbReference type="InterPro" id="IPR000387">
    <property type="entry name" value="Tyr_Pase_dom"/>
</dbReference>
<dbReference type="GO" id="GO:0004722">
    <property type="term" value="F:protein serine/threonine phosphatase activity"/>
    <property type="evidence" value="ECO:0007669"/>
    <property type="project" value="UniProtKB-EC"/>
</dbReference>
<dbReference type="GO" id="GO:0005737">
    <property type="term" value="C:cytoplasm"/>
    <property type="evidence" value="ECO:0000318"/>
    <property type="project" value="GO_Central"/>
</dbReference>
<accession>B7Q2F1</accession>
<dbReference type="PROSITE" id="PS00383">
    <property type="entry name" value="TYR_PHOSPHATASE_1"/>
    <property type="match status" value="1"/>
</dbReference>
<reference evidence="11 13" key="1">
    <citation type="submission" date="2008-03" db="EMBL/GenBank/DDBJ databases">
        <title>Annotation of Ixodes scapularis.</title>
        <authorList>
            <consortium name="Ixodes scapularis Genome Project Consortium"/>
            <person name="Caler E."/>
            <person name="Hannick L.I."/>
            <person name="Bidwell S."/>
            <person name="Joardar V."/>
            <person name="Thiagarajan M."/>
            <person name="Amedeo P."/>
            <person name="Galinsky K.J."/>
            <person name="Schobel S."/>
            <person name="Inman J."/>
            <person name="Hostetler J."/>
            <person name="Miller J."/>
            <person name="Hammond M."/>
            <person name="Megy K."/>
            <person name="Lawson D."/>
            <person name="Kodira C."/>
            <person name="Sutton G."/>
            <person name="Meyer J."/>
            <person name="Hill C.A."/>
            <person name="Birren B."/>
            <person name="Nene V."/>
            <person name="Collins F."/>
            <person name="Alarcon-Chaidez F."/>
            <person name="Wikel S."/>
            <person name="Strausberg R."/>
        </authorList>
    </citation>
    <scope>NUCLEOTIDE SEQUENCE [LARGE SCALE GENOMIC DNA]</scope>
    <source>
        <strain evidence="13">Wikel</strain>
        <strain evidence="11">Wikel colony</strain>
    </source>
</reference>
<dbReference type="CDD" id="cd14515">
    <property type="entry name" value="DUSP3-like"/>
    <property type="match status" value="1"/>
</dbReference>
<feature type="domain" description="Tyrosine specific protein phosphatases" evidence="10">
    <location>
        <begin position="206"/>
        <end position="264"/>
    </location>
</feature>
<evidence type="ECO:0007829" key="14">
    <source>
        <dbReference type="PeptideAtlas" id="B7Q2F1"/>
    </source>
</evidence>
<dbReference type="PANTHER" id="PTHR45682">
    <property type="entry name" value="AGAP008228-PA"/>
    <property type="match status" value="1"/>
</dbReference>
<feature type="active site" description="Phosphocysteine intermediate" evidence="7">
    <location>
        <position position="230"/>
    </location>
</feature>
<dbReference type="InterPro" id="IPR020422">
    <property type="entry name" value="TYR_PHOSPHATASE_DUAL_dom"/>
</dbReference>
<evidence type="ECO:0000256" key="4">
    <source>
        <dbReference type="ARBA" id="ARBA00022912"/>
    </source>
</evidence>
<dbReference type="PROSITE" id="PS50054">
    <property type="entry name" value="TYR_PHOSPHATASE_DUAL"/>
    <property type="match status" value="1"/>
</dbReference>
<dbReference type="GO" id="GO:0043409">
    <property type="term" value="P:negative regulation of MAPK cascade"/>
    <property type="evidence" value="ECO:0000318"/>
    <property type="project" value="GO_Central"/>
</dbReference>
<comment type="catalytic activity">
    <reaction evidence="5">
        <text>O-phospho-L-seryl-[protein] + H2O = L-seryl-[protein] + phosphate</text>
        <dbReference type="Rhea" id="RHEA:20629"/>
        <dbReference type="Rhea" id="RHEA-COMP:9863"/>
        <dbReference type="Rhea" id="RHEA-COMP:11604"/>
        <dbReference type="ChEBI" id="CHEBI:15377"/>
        <dbReference type="ChEBI" id="CHEBI:29999"/>
        <dbReference type="ChEBI" id="CHEBI:43474"/>
        <dbReference type="ChEBI" id="CHEBI:83421"/>
        <dbReference type="EC" id="3.1.3.16"/>
    </reaction>
</comment>
<evidence type="ECO:0000256" key="2">
    <source>
        <dbReference type="ARBA" id="ARBA00013081"/>
    </source>
</evidence>
<dbReference type="PANTHER" id="PTHR45682:SF1">
    <property type="entry name" value="DUAL SPECIFICITY PROTEIN PHOSPHATASE 3"/>
    <property type="match status" value="1"/>
</dbReference>
<evidence type="ECO:0000256" key="7">
    <source>
        <dbReference type="PIRSR" id="PIRSR620405-1"/>
    </source>
</evidence>
<evidence type="ECO:0000256" key="5">
    <source>
        <dbReference type="ARBA" id="ARBA00047761"/>
    </source>
</evidence>
<dbReference type="VEuPathDB" id="VectorBase:ISCI009547"/>
<evidence type="ECO:0000256" key="6">
    <source>
        <dbReference type="ARBA" id="ARBA00048336"/>
    </source>
</evidence>
<evidence type="ECO:0000259" key="9">
    <source>
        <dbReference type="PROSITE" id="PS50054"/>
    </source>
</evidence>
<evidence type="ECO:0000259" key="10">
    <source>
        <dbReference type="PROSITE" id="PS50056"/>
    </source>
</evidence>
<keyword evidence="14" id="KW-1267">Proteomics identification</keyword>
<dbReference type="EMBL" id="DS843856">
    <property type="protein sequence ID" value="EEC13023.1"/>
    <property type="molecule type" value="Genomic_DNA"/>
</dbReference>
<evidence type="ECO:0000256" key="1">
    <source>
        <dbReference type="ARBA" id="ARBA00008601"/>
    </source>
</evidence>
<proteinExistence type="evidence at protein level"/>
<feature type="domain" description="Tyrosine-protein phosphatase" evidence="9">
    <location>
        <begin position="134"/>
        <end position="285"/>
    </location>
</feature>
<comment type="similarity">
    <text evidence="1">Belongs to the protein-tyrosine phosphatase family. Non-receptor class dual specificity subfamily.</text>
</comment>
<name>B7Q2F1_IXOSC</name>
<dbReference type="SUPFAM" id="SSF52799">
    <property type="entry name" value="(Phosphotyrosine protein) phosphatases II"/>
    <property type="match status" value="1"/>
</dbReference>
<dbReference type="PRINTS" id="PR01909">
    <property type="entry name" value="ADSPHPHTASEA"/>
</dbReference>
<organism>
    <name type="scientific">Ixodes scapularis</name>
    <name type="common">Black-legged tick</name>
    <name type="synonym">Deer tick</name>
    <dbReference type="NCBI Taxonomy" id="6945"/>
    <lineage>
        <taxon>Eukaryota</taxon>
        <taxon>Metazoa</taxon>
        <taxon>Ecdysozoa</taxon>
        <taxon>Arthropoda</taxon>
        <taxon>Chelicerata</taxon>
        <taxon>Arachnida</taxon>
        <taxon>Acari</taxon>
        <taxon>Parasitiformes</taxon>
        <taxon>Ixodida</taxon>
        <taxon>Ixodoidea</taxon>
        <taxon>Ixodidae</taxon>
        <taxon>Ixodinae</taxon>
        <taxon>Ixodes</taxon>
    </lineage>
</organism>
<evidence type="ECO:0000313" key="12">
    <source>
        <dbReference type="EnsemblMetazoa" id="ISCW009547-PA"/>
    </source>
</evidence>
<dbReference type="VEuPathDB" id="VectorBase:ISCP_032335"/>
<dbReference type="VEuPathDB" id="VectorBase:ISCW009547"/>
<dbReference type="InterPro" id="IPR000340">
    <property type="entry name" value="Dual-sp_phosphatase_cat-dom"/>
</dbReference>
<protein>
    <recommendedName>
        <fullName evidence="2">protein-serine/threonine phosphatase</fullName>
        <ecNumber evidence="2">3.1.3.16</ecNumber>
    </recommendedName>
</protein>
<keyword evidence="4" id="KW-0904">Protein phosphatase</keyword>
<dbReference type="PaxDb" id="6945-B7Q2F1"/>
<evidence type="ECO:0000256" key="8">
    <source>
        <dbReference type="SAM" id="MobiDB-lite"/>
    </source>
</evidence>
<keyword evidence="13" id="KW-1185">Reference proteome</keyword>
<dbReference type="GO" id="GO:0008138">
    <property type="term" value="F:protein tyrosine/serine/threonine phosphatase activity"/>
    <property type="evidence" value="ECO:0000318"/>
    <property type="project" value="GO_Central"/>
</dbReference>
<dbReference type="OrthoDB" id="253091at2759"/>
<comment type="catalytic activity">
    <reaction evidence="6">
        <text>O-phospho-L-threonyl-[protein] + H2O = L-threonyl-[protein] + phosphate</text>
        <dbReference type="Rhea" id="RHEA:47004"/>
        <dbReference type="Rhea" id="RHEA-COMP:11060"/>
        <dbReference type="Rhea" id="RHEA-COMP:11605"/>
        <dbReference type="ChEBI" id="CHEBI:15377"/>
        <dbReference type="ChEBI" id="CHEBI:30013"/>
        <dbReference type="ChEBI" id="CHEBI:43474"/>
        <dbReference type="ChEBI" id="CHEBI:61977"/>
        <dbReference type="EC" id="3.1.3.16"/>
    </reaction>
</comment>
<dbReference type="Proteomes" id="UP000001555">
    <property type="component" value="Unassembled WGS sequence"/>
</dbReference>
<dbReference type="Gene3D" id="3.90.190.10">
    <property type="entry name" value="Protein tyrosine phosphatase superfamily"/>
    <property type="match status" value="1"/>
</dbReference>
<evidence type="ECO:0000256" key="3">
    <source>
        <dbReference type="ARBA" id="ARBA00022801"/>
    </source>
</evidence>